<dbReference type="Proteomes" id="UP000640333">
    <property type="component" value="Unassembled WGS sequence"/>
</dbReference>
<keyword evidence="2" id="KW-1185">Reference proteome</keyword>
<name>A0A8J7FCN4_9GAMM</name>
<evidence type="ECO:0000313" key="1">
    <source>
        <dbReference type="EMBL" id="MBE9397627.1"/>
    </source>
</evidence>
<accession>A0A8J7FCN4</accession>
<evidence type="ECO:0000313" key="2">
    <source>
        <dbReference type="Proteomes" id="UP000640333"/>
    </source>
</evidence>
<dbReference type="EMBL" id="JADEYS010000009">
    <property type="protein sequence ID" value="MBE9397627.1"/>
    <property type="molecule type" value="Genomic_DNA"/>
</dbReference>
<protein>
    <submittedName>
        <fullName evidence="1">Uncharacterized protein</fullName>
    </submittedName>
</protein>
<comment type="caution">
    <text evidence="1">The sequence shown here is derived from an EMBL/GenBank/DDBJ whole genome shotgun (WGS) entry which is preliminary data.</text>
</comment>
<reference evidence="1" key="1">
    <citation type="submission" date="2020-10" db="EMBL/GenBank/DDBJ databases">
        <title>Bacterium isolated from coastal waters sediment.</title>
        <authorList>
            <person name="Chen R.-J."/>
            <person name="Lu D.-C."/>
            <person name="Zhu K.-L."/>
            <person name="Du Z.-J."/>
        </authorList>
    </citation>
    <scope>NUCLEOTIDE SEQUENCE</scope>
    <source>
        <strain evidence="1">N1Y112</strain>
    </source>
</reference>
<gene>
    <name evidence="1" type="ORF">IOQ59_10180</name>
</gene>
<dbReference type="AlphaFoldDB" id="A0A8J7FCN4"/>
<sequence length="75" mass="7790">MSVSISDLKVIASKGGGMVLDARTISPSDLKVIASKASDTQAQITLKNPNALSSSDLKVIASKANGCVVFDFYNT</sequence>
<organism evidence="1 2">
    <name type="scientific">Pontibacterium sinense</name>
    <dbReference type="NCBI Taxonomy" id="2781979"/>
    <lineage>
        <taxon>Bacteria</taxon>
        <taxon>Pseudomonadati</taxon>
        <taxon>Pseudomonadota</taxon>
        <taxon>Gammaproteobacteria</taxon>
        <taxon>Oceanospirillales</taxon>
        <taxon>Oceanospirillaceae</taxon>
        <taxon>Pontibacterium</taxon>
    </lineage>
</organism>
<proteinExistence type="predicted"/>
<dbReference type="RefSeq" id="WP_193953183.1">
    <property type="nucleotide sequence ID" value="NZ_JADEYS010000009.1"/>
</dbReference>